<name>A0A2A2KF47_9BILA</name>
<dbReference type="GO" id="GO:0003724">
    <property type="term" value="F:RNA helicase activity"/>
    <property type="evidence" value="ECO:0007669"/>
    <property type="project" value="UniProtKB-EC"/>
</dbReference>
<dbReference type="Pfam" id="PF00270">
    <property type="entry name" value="DEAD"/>
    <property type="match status" value="1"/>
</dbReference>
<reference evidence="11 12" key="1">
    <citation type="journal article" date="2017" name="Curr. Biol.">
        <title>Genome architecture and evolution of a unichromosomal asexual nematode.</title>
        <authorList>
            <person name="Fradin H."/>
            <person name="Zegar C."/>
            <person name="Gutwein M."/>
            <person name="Lucas J."/>
            <person name="Kovtun M."/>
            <person name="Corcoran D."/>
            <person name="Baugh L.R."/>
            <person name="Kiontke K."/>
            <person name="Gunsalus K."/>
            <person name="Fitch D.H."/>
            <person name="Piano F."/>
        </authorList>
    </citation>
    <scope>NUCLEOTIDE SEQUENCE [LARGE SCALE GENOMIC DNA]</scope>
    <source>
        <strain evidence="11">PF1309</strain>
    </source>
</reference>
<gene>
    <name evidence="11" type="ORF">WR25_25223</name>
</gene>
<evidence type="ECO:0000259" key="10">
    <source>
        <dbReference type="PROSITE" id="PS51195"/>
    </source>
</evidence>
<evidence type="ECO:0000259" key="9">
    <source>
        <dbReference type="PROSITE" id="PS51194"/>
    </source>
</evidence>
<dbReference type="SUPFAM" id="SSF52540">
    <property type="entry name" value="P-loop containing nucleoside triphosphate hydrolases"/>
    <property type="match status" value="2"/>
</dbReference>
<evidence type="ECO:0000256" key="1">
    <source>
        <dbReference type="ARBA" id="ARBA00012552"/>
    </source>
</evidence>
<proteinExistence type="predicted"/>
<dbReference type="PROSITE" id="PS00039">
    <property type="entry name" value="DEAD_ATP_HELICASE"/>
    <property type="match status" value="1"/>
</dbReference>
<evidence type="ECO:0000256" key="5">
    <source>
        <dbReference type="ARBA" id="ARBA00022840"/>
    </source>
</evidence>
<dbReference type="EC" id="3.6.4.13" evidence="1"/>
<dbReference type="AlphaFoldDB" id="A0A2A2KF47"/>
<feature type="compositionally biased region" description="Basic and acidic residues" evidence="7">
    <location>
        <begin position="11"/>
        <end position="31"/>
    </location>
</feature>
<dbReference type="InterPro" id="IPR000629">
    <property type="entry name" value="RNA-helicase_DEAD-box_CS"/>
</dbReference>
<feature type="compositionally biased region" description="Gly residues" evidence="7">
    <location>
        <begin position="60"/>
        <end position="70"/>
    </location>
</feature>
<dbReference type="InterPro" id="IPR027417">
    <property type="entry name" value="P-loop_NTPase"/>
</dbReference>
<dbReference type="EMBL" id="LIAE01008766">
    <property type="protein sequence ID" value="PAV72537.1"/>
    <property type="molecule type" value="Genomic_DNA"/>
</dbReference>
<dbReference type="OrthoDB" id="196131at2759"/>
<dbReference type="InterPro" id="IPR014014">
    <property type="entry name" value="RNA_helicase_DEAD_Q_motif"/>
</dbReference>
<dbReference type="SMART" id="SM00487">
    <property type="entry name" value="DEXDc"/>
    <property type="match status" value="1"/>
</dbReference>
<keyword evidence="12" id="KW-1185">Reference proteome</keyword>
<feature type="compositionally biased region" description="Basic and acidic residues" evidence="7">
    <location>
        <begin position="208"/>
        <end position="221"/>
    </location>
</feature>
<feature type="region of interest" description="Disordered" evidence="7">
    <location>
        <begin position="1"/>
        <end position="223"/>
    </location>
</feature>
<feature type="compositionally biased region" description="Basic and acidic residues" evidence="7">
    <location>
        <begin position="365"/>
        <end position="374"/>
    </location>
</feature>
<evidence type="ECO:0000256" key="3">
    <source>
        <dbReference type="ARBA" id="ARBA00022801"/>
    </source>
</evidence>
<dbReference type="CDD" id="cd18787">
    <property type="entry name" value="SF2_C_DEAD"/>
    <property type="match status" value="1"/>
</dbReference>
<feature type="compositionally biased region" description="Basic and acidic residues" evidence="7">
    <location>
        <begin position="97"/>
        <end position="116"/>
    </location>
</feature>
<feature type="compositionally biased region" description="Basic and acidic residues" evidence="7">
    <location>
        <begin position="328"/>
        <end position="341"/>
    </location>
</feature>
<dbReference type="GO" id="GO:0005524">
    <property type="term" value="F:ATP binding"/>
    <property type="evidence" value="ECO:0007669"/>
    <property type="project" value="UniProtKB-KW"/>
</dbReference>
<protein>
    <recommendedName>
        <fullName evidence="1">RNA helicase</fullName>
        <ecNumber evidence="1">3.6.4.13</ecNumber>
    </recommendedName>
</protein>
<comment type="caution">
    <text evidence="11">The sequence shown here is derived from an EMBL/GenBank/DDBJ whole genome shotgun (WGS) entry which is preliminary data.</text>
</comment>
<dbReference type="Proteomes" id="UP000218231">
    <property type="component" value="Unassembled WGS sequence"/>
</dbReference>
<evidence type="ECO:0000256" key="7">
    <source>
        <dbReference type="SAM" id="MobiDB-lite"/>
    </source>
</evidence>
<sequence>MSNFANGPKKNWNDESEYRGGGPDRGRDRDGPPPARGPPRERDGPPPARGPPRDRDDGLRGFGAGGGPSNRGGYENRDDRGDRGFNNGPPPQNGQFRGRDDGPPPRRAYDDRDRSGHGPPRNNAPPPRDGGGYRDRDDRRDDFGSAPARGGGYSDRGHRDPPPSFRGDSGRSFDDHGPSPSKFGSRGNAPRDYSRPSADLGPTQFNDGRNRDYHNGNEVRPQENSAEANLFLVAPILKGTNILQQQLYDGEREGLTRGHYQPRYDDRNNREHFNGPPRGNGFGFSAGRGGGPDSGFGGRSRNDGGYSDYNRDRDRGDTNGFRGGNRNSDFDDRRGGREDRFAMPNVPSFDSRNDGGFRSSRGGRGRYEDDDRNGRAGFSGGPLFVENSRFANVGEGFEKNRAPRDWVPETEDAENLQKEDEEFLKDLDDALQDTPVEIEGGADLPPFETWEDSNLDPRLIANCRKTGYRKPRPIQAALIPHILNGDNVIGVTETGSGKTASFVLPILNQILAMGKDRIDEERCKLRPFAIIVAPVRELAKQIYHHFTKMAVGTGIAITLSYGEINKGQSIMKMSEGCHVLVGTAGRLMDFVIKATIGLKNLKFFVIDEADRMLQDARGRLDSDHLMAIVQDSNFPRATERQTLLFSATFDKEVEGIATKVMGDPNGRGLLPYVKAKHTVNTRANKRVHQEFIQTDGLHVKNEELLRILREAKENNSGRVPRTLVFVNQKKRSDVLAQTITMDRAGFKAASINGDRPQNEREKALSQFEKGDVDILVGTDVCSRGLDIHKLEHVINYDLPSSGDLDQLRDTYIHRIGRTGRLKNGRSTTFISESEPNDVKFTPILVELVEGAGQEAPEWLKQIASSAGGGFGFSRPNNYRGGSMSGTKAGAESVFNFFKTEGRAAGIVN</sequence>
<evidence type="ECO:0000256" key="6">
    <source>
        <dbReference type="PROSITE-ProRule" id="PRU00552"/>
    </source>
</evidence>
<dbReference type="STRING" id="2018661.A0A2A2KF47"/>
<feature type="compositionally biased region" description="Basic and acidic residues" evidence="7">
    <location>
        <begin position="253"/>
        <end position="273"/>
    </location>
</feature>
<dbReference type="InterPro" id="IPR014001">
    <property type="entry name" value="Helicase_ATP-bd"/>
</dbReference>
<keyword evidence="4" id="KW-0347">Helicase</keyword>
<feature type="compositionally biased region" description="Basic and acidic residues" evidence="7">
    <location>
        <begin position="168"/>
        <end position="177"/>
    </location>
</feature>
<feature type="domain" description="Helicase ATP-binding" evidence="8">
    <location>
        <begin position="479"/>
        <end position="667"/>
    </location>
</feature>
<dbReference type="PROSITE" id="PS51194">
    <property type="entry name" value="HELICASE_CTER"/>
    <property type="match status" value="1"/>
</dbReference>
<dbReference type="PROSITE" id="PS51192">
    <property type="entry name" value="HELICASE_ATP_BIND_1"/>
    <property type="match status" value="1"/>
</dbReference>
<evidence type="ECO:0000256" key="4">
    <source>
        <dbReference type="ARBA" id="ARBA00022806"/>
    </source>
</evidence>
<feature type="domain" description="Helicase C-terminal" evidence="9">
    <location>
        <begin position="703"/>
        <end position="863"/>
    </location>
</feature>
<keyword evidence="2" id="KW-0547">Nucleotide-binding</keyword>
<dbReference type="PROSITE" id="PS51195">
    <property type="entry name" value="Q_MOTIF"/>
    <property type="match status" value="1"/>
</dbReference>
<evidence type="ECO:0000259" key="8">
    <source>
        <dbReference type="PROSITE" id="PS51192"/>
    </source>
</evidence>
<organism evidence="11 12">
    <name type="scientific">Diploscapter pachys</name>
    <dbReference type="NCBI Taxonomy" id="2018661"/>
    <lineage>
        <taxon>Eukaryota</taxon>
        <taxon>Metazoa</taxon>
        <taxon>Ecdysozoa</taxon>
        <taxon>Nematoda</taxon>
        <taxon>Chromadorea</taxon>
        <taxon>Rhabditida</taxon>
        <taxon>Rhabditina</taxon>
        <taxon>Rhabditomorpha</taxon>
        <taxon>Rhabditoidea</taxon>
        <taxon>Rhabditidae</taxon>
        <taxon>Diploscapter</taxon>
    </lineage>
</organism>
<dbReference type="Pfam" id="PF00271">
    <property type="entry name" value="Helicase_C"/>
    <property type="match status" value="1"/>
</dbReference>
<dbReference type="PANTHER" id="PTHR47958">
    <property type="entry name" value="ATP-DEPENDENT RNA HELICASE DBP3"/>
    <property type="match status" value="1"/>
</dbReference>
<keyword evidence="3" id="KW-0378">Hydrolase</keyword>
<feature type="domain" description="DEAD-box RNA helicase Q" evidence="10">
    <location>
        <begin position="448"/>
        <end position="476"/>
    </location>
</feature>
<dbReference type="GO" id="GO:0003676">
    <property type="term" value="F:nucleic acid binding"/>
    <property type="evidence" value="ECO:0007669"/>
    <property type="project" value="InterPro"/>
</dbReference>
<dbReference type="InterPro" id="IPR001650">
    <property type="entry name" value="Helicase_C-like"/>
</dbReference>
<feature type="compositionally biased region" description="Gly residues" evidence="7">
    <location>
        <begin position="278"/>
        <end position="298"/>
    </location>
</feature>
<feature type="region of interest" description="Disordered" evidence="7">
    <location>
        <begin position="253"/>
        <end position="380"/>
    </location>
</feature>
<keyword evidence="5" id="KW-0067">ATP-binding</keyword>
<evidence type="ECO:0000313" key="12">
    <source>
        <dbReference type="Proteomes" id="UP000218231"/>
    </source>
</evidence>
<feature type="short sequence motif" description="Q motif" evidence="6">
    <location>
        <begin position="448"/>
        <end position="476"/>
    </location>
</feature>
<accession>A0A2A2KF47</accession>
<dbReference type="GO" id="GO:0043186">
    <property type="term" value="C:P granule"/>
    <property type="evidence" value="ECO:0007669"/>
    <property type="project" value="UniProtKB-ARBA"/>
</dbReference>
<dbReference type="InterPro" id="IPR011545">
    <property type="entry name" value="DEAD/DEAH_box_helicase_dom"/>
</dbReference>
<evidence type="ECO:0000256" key="2">
    <source>
        <dbReference type="ARBA" id="ARBA00022741"/>
    </source>
</evidence>
<evidence type="ECO:0000313" key="11">
    <source>
        <dbReference type="EMBL" id="PAV72537.1"/>
    </source>
</evidence>
<dbReference type="SMART" id="SM00490">
    <property type="entry name" value="HELICc"/>
    <property type="match status" value="1"/>
</dbReference>
<dbReference type="Gene3D" id="3.40.50.300">
    <property type="entry name" value="P-loop containing nucleotide triphosphate hydrolases"/>
    <property type="match status" value="2"/>
</dbReference>
<feature type="compositionally biased region" description="Basic and acidic residues" evidence="7">
    <location>
        <begin position="131"/>
        <end position="143"/>
    </location>
</feature>
<feature type="compositionally biased region" description="Basic and acidic residues" evidence="7">
    <location>
        <begin position="74"/>
        <end position="83"/>
    </location>
</feature>
<dbReference type="GO" id="GO:0016787">
    <property type="term" value="F:hydrolase activity"/>
    <property type="evidence" value="ECO:0007669"/>
    <property type="project" value="UniProtKB-KW"/>
</dbReference>